<accession>D8UKZ7</accession>
<dbReference type="InParanoid" id="D8UKZ7"/>
<name>D8UKZ7_VOLCA</name>
<keyword evidence="2" id="KW-1185">Reference proteome</keyword>
<dbReference type="RefSeq" id="XP_002959331.1">
    <property type="nucleotide sequence ID" value="XM_002959285.1"/>
</dbReference>
<dbReference type="KEGG" id="vcn:VOLCADRAFT_100771"/>
<sequence>MDAVDNPTGAAVDGSGCRIATAATPLTEDKPTILKASTASGTETSAITAVVDDTSAGLSKAFDGLDRVPTEAYGDQKNVASAVVAGVAAEARSLLGIFSHPHTTSVKAWPARLDGTICFPELDDPDFTLPGLGDKAPIATTLGLGCLHGLQHQGLLNRVRYLSMISVCVLNAVGQVAGLTS</sequence>
<organism evidence="2">
    <name type="scientific">Volvox carteri f. nagariensis</name>
    <dbReference type="NCBI Taxonomy" id="3068"/>
    <lineage>
        <taxon>Eukaryota</taxon>
        <taxon>Viridiplantae</taxon>
        <taxon>Chlorophyta</taxon>
        <taxon>core chlorophytes</taxon>
        <taxon>Chlorophyceae</taxon>
        <taxon>CS clade</taxon>
        <taxon>Chlamydomonadales</taxon>
        <taxon>Volvocaceae</taxon>
        <taxon>Volvox</taxon>
    </lineage>
</organism>
<dbReference type="GeneID" id="9626381"/>
<gene>
    <name evidence="1" type="ORF">VOLCADRAFT_100771</name>
</gene>
<protein>
    <submittedName>
        <fullName evidence="1">Uncharacterized protein</fullName>
    </submittedName>
</protein>
<dbReference type="EMBL" id="GL378475">
    <property type="protein sequence ID" value="EFJ39599.1"/>
    <property type="molecule type" value="Genomic_DNA"/>
</dbReference>
<reference evidence="1 2" key="1">
    <citation type="journal article" date="2010" name="Science">
        <title>Genomic analysis of organismal complexity in the multicellular green alga Volvox carteri.</title>
        <authorList>
            <person name="Prochnik S.E."/>
            <person name="Umen J."/>
            <person name="Nedelcu A.M."/>
            <person name="Hallmann A."/>
            <person name="Miller S.M."/>
            <person name="Nishii I."/>
            <person name="Ferris P."/>
            <person name="Kuo A."/>
            <person name="Mitros T."/>
            <person name="Fritz-Laylin L.K."/>
            <person name="Hellsten U."/>
            <person name="Chapman J."/>
            <person name="Simakov O."/>
            <person name="Rensing S.A."/>
            <person name="Terry A."/>
            <person name="Pangilinan J."/>
            <person name="Kapitonov V."/>
            <person name="Jurka J."/>
            <person name="Salamov A."/>
            <person name="Shapiro H."/>
            <person name="Schmutz J."/>
            <person name="Grimwood J."/>
            <person name="Lindquist E."/>
            <person name="Lucas S."/>
            <person name="Grigoriev I.V."/>
            <person name="Schmitt R."/>
            <person name="Kirk D."/>
            <person name="Rokhsar D.S."/>
        </authorList>
    </citation>
    <scope>NUCLEOTIDE SEQUENCE [LARGE SCALE GENOMIC DNA]</scope>
    <source>
        <strain evidence="2">f. Nagariensis / Eve</strain>
    </source>
</reference>
<proteinExistence type="predicted"/>
<evidence type="ECO:0000313" key="1">
    <source>
        <dbReference type="EMBL" id="EFJ39599.1"/>
    </source>
</evidence>
<evidence type="ECO:0000313" key="2">
    <source>
        <dbReference type="Proteomes" id="UP000001058"/>
    </source>
</evidence>
<dbReference type="AlphaFoldDB" id="D8UKZ7"/>
<dbReference type="Proteomes" id="UP000001058">
    <property type="component" value="Unassembled WGS sequence"/>
</dbReference>